<reference evidence="1" key="1">
    <citation type="submission" date="2021-02" db="EMBL/GenBank/DDBJ databases">
        <authorList>
            <person name="Dougan E. K."/>
            <person name="Rhodes N."/>
            <person name="Thang M."/>
            <person name="Chan C."/>
        </authorList>
    </citation>
    <scope>NUCLEOTIDE SEQUENCE</scope>
</reference>
<name>A0A812SNZ1_SYMPI</name>
<evidence type="ECO:0000313" key="1">
    <source>
        <dbReference type="EMBL" id="CAE7490267.1"/>
    </source>
</evidence>
<gene>
    <name evidence="1" type="ORF">SPIL2461_LOCUS12631</name>
</gene>
<comment type="caution">
    <text evidence="1">The sequence shown here is derived from an EMBL/GenBank/DDBJ whole genome shotgun (WGS) entry which is preliminary data.</text>
</comment>
<dbReference type="Proteomes" id="UP000649617">
    <property type="component" value="Unassembled WGS sequence"/>
</dbReference>
<sequence>MAQHNLFIAQPLIVVSKRQLTLLDPAAPAPAATPPDAEAVPARVAAAARAYDGL</sequence>
<keyword evidence="2" id="KW-1185">Reference proteome</keyword>
<evidence type="ECO:0000313" key="2">
    <source>
        <dbReference type="Proteomes" id="UP000649617"/>
    </source>
</evidence>
<accession>A0A812SNZ1</accession>
<proteinExistence type="predicted"/>
<protein>
    <submittedName>
        <fullName evidence="1">Uncharacterized protein</fullName>
    </submittedName>
</protein>
<dbReference type="AlphaFoldDB" id="A0A812SNZ1"/>
<organism evidence="1 2">
    <name type="scientific">Symbiodinium pilosum</name>
    <name type="common">Dinoflagellate</name>
    <dbReference type="NCBI Taxonomy" id="2952"/>
    <lineage>
        <taxon>Eukaryota</taxon>
        <taxon>Sar</taxon>
        <taxon>Alveolata</taxon>
        <taxon>Dinophyceae</taxon>
        <taxon>Suessiales</taxon>
        <taxon>Symbiodiniaceae</taxon>
        <taxon>Symbiodinium</taxon>
    </lineage>
</organism>
<dbReference type="EMBL" id="CAJNIZ010026224">
    <property type="protein sequence ID" value="CAE7490267.1"/>
    <property type="molecule type" value="Genomic_DNA"/>
</dbReference>